<accession>A0A7J7PBG5</accession>
<comment type="caution">
    <text evidence="3">The sequence shown here is derived from an EMBL/GenBank/DDBJ whole genome shotgun (WGS) entry which is preliminary data.</text>
</comment>
<reference evidence="3 4" key="1">
    <citation type="journal article" date="2020" name="IScience">
        <title>Genome Sequencing of the Endangered Kingdonia uniflora (Circaeasteraceae, Ranunculales) Reveals Potential Mechanisms of Evolutionary Specialization.</title>
        <authorList>
            <person name="Sun Y."/>
            <person name="Deng T."/>
            <person name="Zhang A."/>
            <person name="Moore M.J."/>
            <person name="Landis J.B."/>
            <person name="Lin N."/>
            <person name="Zhang H."/>
            <person name="Zhang X."/>
            <person name="Huang J."/>
            <person name="Zhang X."/>
            <person name="Sun H."/>
            <person name="Wang H."/>
        </authorList>
    </citation>
    <scope>NUCLEOTIDE SEQUENCE [LARGE SCALE GENOMIC DNA]</scope>
    <source>
        <strain evidence="3">TB1705</strain>
        <tissue evidence="3">Leaf</tissue>
    </source>
</reference>
<organism evidence="3 4">
    <name type="scientific">Kingdonia uniflora</name>
    <dbReference type="NCBI Taxonomy" id="39325"/>
    <lineage>
        <taxon>Eukaryota</taxon>
        <taxon>Viridiplantae</taxon>
        <taxon>Streptophyta</taxon>
        <taxon>Embryophyta</taxon>
        <taxon>Tracheophyta</taxon>
        <taxon>Spermatophyta</taxon>
        <taxon>Magnoliopsida</taxon>
        <taxon>Ranunculales</taxon>
        <taxon>Circaeasteraceae</taxon>
        <taxon>Kingdonia</taxon>
    </lineage>
</organism>
<name>A0A7J7PBG5_9MAGN</name>
<evidence type="ECO:0000313" key="4">
    <source>
        <dbReference type="Proteomes" id="UP000541444"/>
    </source>
</evidence>
<dbReference type="AlphaFoldDB" id="A0A7J7PBG5"/>
<gene>
    <name evidence="3" type="ORF">GIB67_031580</name>
</gene>
<keyword evidence="4" id="KW-1185">Reference proteome</keyword>
<feature type="compositionally biased region" description="Basic and acidic residues" evidence="1">
    <location>
        <begin position="243"/>
        <end position="267"/>
    </location>
</feature>
<dbReference type="Proteomes" id="UP000541444">
    <property type="component" value="Unassembled WGS sequence"/>
</dbReference>
<feature type="transmembrane region" description="Helical" evidence="2">
    <location>
        <begin position="60"/>
        <end position="81"/>
    </location>
</feature>
<proteinExistence type="predicted"/>
<feature type="region of interest" description="Disordered" evidence="1">
    <location>
        <begin position="216"/>
        <end position="281"/>
    </location>
</feature>
<dbReference type="EMBL" id="JACGCM010000049">
    <property type="protein sequence ID" value="KAF6176769.1"/>
    <property type="molecule type" value="Genomic_DNA"/>
</dbReference>
<keyword evidence="2" id="KW-0472">Membrane</keyword>
<feature type="non-terminal residue" evidence="3">
    <location>
        <position position="1"/>
    </location>
</feature>
<sequence length="325" mass="37328">MESDKDVNEQFDEKNQAQEGRAKKGTSNAKNYTYRCTDVRLHKIFVALPEEKKGILRTTYFVPLLLIDLIATMLTLVVEIFDHHLDDVLRLNLLKIILSFLLPNKGRNVEVSLKFPRMHECIHLFLKLQGWRMTSFKRRQIVTFKKVFANPQLLVIAMMASETDIQQELVQEAMQVTPGEGLEVVKDLMVDDDVEVRMEVNLEAISSEYGGGLLEWKKGHKKDGEDEKDDDDDDEKDVEEKMEEWKNGDEKVDDVEKNGEEKAKSEEEQPLAAEEEDLEQPTVVTMVAAEVAKTDIIFFNQEEVVGEAYQTKESKENEDVDEASQ</sequence>
<protein>
    <submittedName>
        <fullName evidence="3">Uncharacterized protein</fullName>
    </submittedName>
</protein>
<feature type="compositionally biased region" description="Acidic residues" evidence="1">
    <location>
        <begin position="226"/>
        <end position="242"/>
    </location>
</feature>
<feature type="compositionally biased region" description="Basic and acidic residues" evidence="1">
    <location>
        <begin position="1"/>
        <end position="22"/>
    </location>
</feature>
<feature type="region of interest" description="Disordered" evidence="1">
    <location>
        <begin position="1"/>
        <end position="26"/>
    </location>
</feature>
<keyword evidence="2" id="KW-0812">Transmembrane</keyword>
<evidence type="ECO:0000313" key="3">
    <source>
        <dbReference type="EMBL" id="KAF6176769.1"/>
    </source>
</evidence>
<evidence type="ECO:0000256" key="2">
    <source>
        <dbReference type="SAM" id="Phobius"/>
    </source>
</evidence>
<keyword evidence="2" id="KW-1133">Transmembrane helix</keyword>
<evidence type="ECO:0000256" key="1">
    <source>
        <dbReference type="SAM" id="MobiDB-lite"/>
    </source>
</evidence>